<keyword evidence="5 6" id="KW-0472">Membrane</keyword>
<evidence type="ECO:0000256" key="2">
    <source>
        <dbReference type="ARBA" id="ARBA00022475"/>
    </source>
</evidence>
<dbReference type="NCBIfam" id="NF037997">
    <property type="entry name" value="Na_Pi_symport"/>
    <property type="match status" value="1"/>
</dbReference>
<evidence type="ECO:0000259" key="7">
    <source>
        <dbReference type="Pfam" id="PF01895"/>
    </source>
</evidence>
<comment type="caution">
    <text evidence="8">The sequence shown here is derived from an EMBL/GenBank/DDBJ whole genome shotgun (WGS) entry which is preliminary data.</text>
</comment>
<dbReference type="InterPro" id="IPR003841">
    <property type="entry name" value="Na/Pi_transpt"/>
</dbReference>
<dbReference type="PANTHER" id="PTHR10010">
    <property type="entry name" value="SOLUTE CARRIER FAMILY 34 SODIUM PHOSPHATE , MEMBER 2-RELATED"/>
    <property type="match status" value="1"/>
</dbReference>
<organism evidence="8 9">
    <name type="scientific">Dokdonella soli</name>
    <dbReference type="NCBI Taxonomy" id="529810"/>
    <lineage>
        <taxon>Bacteria</taxon>
        <taxon>Pseudomonadati</taxon>
        <taxon>Pseudomonadota</taxon>
        <taxon>Gammaproteobacteria</taxon>
        <taxon>Lysobacterales</taxon>
        <taxon>Rhodanobacteraceae</taxon>
        <taxon>Dokdonella</taxon>
    </lineage>
</organism>
<keyword evidence="4 6" id="KW-1133">Transmembrane helix</keyword>
<dbReference type="Gene3D" id="1.20.58.220">
    <property type="entry name" value="Phosphate transport system protein phou homolog 2, domain 2"/>
    <property type="match status" value="1"/>
</dbReference>
<protein>
    <submittedName>
        <fullName evidence="8">Na/Pi cotransporter family protein</fullName>
    </submittedName>
</protein>
<gene>
    <name evidence="8" type="ORF">GCM10009105_01610</name>
</gene>
<dbReference type="Pfam" id="PF01895">
    <property type="entry name" value="PhoU"/>
    <property type="match status" value="1"/>
</dbReference>
<dbReference type="EMBL" id="BAAAEU010000001">
    <property type="protein sequence ID" value="GAA0704640.1"/>
    <property type="molecule type" value="Genomic_DNA"/>
</dbReference>
<reference evidence="9" key="1">
    <citation type="journal article" date="2019" name="Int. J. Syst. Evol. Microbiol.">
        <title>The Global Catalogue of Microorganisms (GCM) 10K type strain sequencing project: providing services to taxonomists for standard genome sequencing and annotation.</title>
        <authorList>
            <consortium name="The Broad Institute Genomics Platform"/>
            <consortium name="The Broad Institute Genome Sequencing Center for Infectious Disease"/>
            <person name="Wu L."/>
            <person name="Ma J."/>
        </authorList>
    </citation>
    <scope>NUCLEOTIDE SEQUENCE [LARGE SCALE GENOMIC DNA]</scope>
    <source>
        <strain evidence="9">JCM 15421</strain>
    </source>
</reference>
<evidence type="ECO:0000256" key="3">
    <source>
        <dbReference type="ARBA" id="ARBA00022692"/>
    </source>
</evidence>
<evidence type="ECO:0000313" key="8">
    <source>
        <dbReference type="EMBL" id="GAA0704640.1"/>
    </source>
</evidence>
<dbReference type="Proteomes" id="UP001501523">
    <property type="component" value="Unassembled WGS sequence"/>
</dbReference>
<name>A0ABP3THS4_9GAMM</name>
<comment type="subcellular location">
    <subcellularLocation>
        <location evidence="1">Cell membrane</location>
        <topology evidence="1">Multi-pass membrane protein</topology>
    </subcellularLocation>
</comment>
<keyword evidence="2" id="KW-1003">Cell membrane</keyword>
<feature type="domain" description="PhoU" evidence="7">
    <location>
        <begin position="341"/>
        <end position="422"/>
    </location>
</feature>
<evidence type="ECO:0000256" key="4">
    <source>
        <dbReference type="ARBA" id="ARBA00022989"/>
    </source>
</evidence>
<feature type="transmembrane region" description="Helical" evidence="6">
    <location>
        <begin position="133"/>
        <end position="155"/>
    </location>
</feature>
<dbReference type="PANTHER" id="PTHR10010:SF46">
    <property type="entry name" value="SODIUM-DEPENDENT PHOSPHATE TRANSPORT PROTEIN 2B"/>
    <property type="match status" value="1"/>
</dbReference>
<keyword evidence="3 6" id="KW-0812">Transmembrane</keyword>
<feature type="transmembrane region" description="Helical" evidence="6">
    <location>
        <begin position="175"/>
        <end position="199"/>
    </location>
</feature>
<evidence type="ECO:0000256" key="1">
    <source>
        <dbReference type="ARBA" id="ARBA00004651"/>
    </source>
</evidence>
<sequence>MNGTLALLDIAGYVALLLWGTHMVTSGVLRGYGSTLRRWLGRYLGHRLSAFGFGLAVTAALQSSTATGMMAASFAASGFLGLAPGLAVMLGANVGTTLIVQLLSFDIAVIAPILVLVGVVVYRRSDDVRFANIGRVGIGLGLMLLALHLLVLALAPVENATALRAVLHSLAGEPVLAMLIAALLTWACHSSVAVVLLIVSLATAGVVDAPGALALVLGANLGGTLPPLFDADTPVARRLPLGNLLVRLAGCIVCLPLLHPIAAWLGAFGDGPARIAVNFHTAFNLALAMVFILPLDNLARLLVRLLPEPPRPDDPGVPQYLDEAALDSAGVALANAAREAMRMADMVENMLKGLVEVFGKNDRSRATAISRMDGALDRLGVAIREYLADLGGEALNEEDGERSQEILAFVINIEHIGDITANNLMEFAAKKAQSGQDFSADDIQDLAAMHMQVMQSLRLGLAVFLRNNLRAAQQLAERKGVLWRLENEASDRHLRELRERRPSPLGGDVYLRILRDLKRIHSHLAALAWPALERAGLLQERLISESGQLARSGVATVPVTDATPDLVEHDEEHPRNLS</sequence>
<feature type="transmembrane region" description="Helical" evidence="6">
    <location>
        <begin position="275"/>
        <end position="295"/>
    </location>
</feature>
<dbReference type="InterPro" id="IPR038078">
    <property type="entry name" value="PhoU-like_sf"/>
</dbReference>
<feature type="transmembrane region" description="Helical" evidence="6">
    <location>
        <begin position="244"/>
        <end position="268"/>
    </location>
</feature>
<accession>A0ABP3THS4</accession>
<evidence type="ECO:0000313" key="9">
    <source>
        <dbReference type="Proteomes" id="UP001501523"/>
    </source>
</evidence>
<dbReference type="Pfam" id="PF02690">
    <property type="entry name" value="Na_Pi_cotrans"/>
    <property type="match status" value="2"/>
</dbReference>
<dbReference type="SUPFAM" id="SSF109755">
    <property type="entry name" value="PhoU-like"/>
    <property type="match status" value="1"/>
</dbReference>
<keyword evidence="9" id="KW-1185">Reference proteome</keyword>
<evidence type="ECO:0000256" key="5">
    <source>
        <dbReference type="ARBA" id="ARBA00023136"/>
    </source>
</evidence>
<feature type="transmembrane region" description="Helical" evidence="6">
    <location>
        <begin position="73"/>
        <end position="92"/>
    </location>
</feature>
<evidence type="ECO:0000256" key="6">
    <source>
        <dbReference type="SAM" id="Phobius"/>
    </source>
</evidence>
<proteinExistence type="predicted"/>
<feature type="transmembrane region" description="Helical" evidence="6">
    <location>
        <begin position="98"/>
        <end position="121"/>
    </location>
</feature>
<feature type="transmembrane region" description="Helical" evidence="6">
    <location>
        <begin position="7"/>
        <end position="24"/>
    </location>
</feature>
<dbReference type="RefSeq" id="WP_343786156.1">
    <property type="nucleotide sequence ID" value="NZ_BAAAEU010000001.1"/>
</dbReference>
<dbReference type="InterPro" id="IPR026022">
    <property type="entry name" value="PhoU_dom"/>
</dbReference>